<dbReference type="InterPro" id="IPR050498">
    <property type="entry name" value="Ycf3"/>
</dbReference>
<accession>A0A160VFD6</accession>
<reference evidence="3" key="1">
    <citation type="submission" date="2015-10" db="EMBL/GenBank/DDBJ databases">
        <authorList>
            <person name="Gilbert D.G."/>
        </authorList>
    </citation>
    <scope>NUCLEOTIDE SEQUENCE</scope>
</reference>
<dbReference type="Gene3D" id="1.25.40.10">
    <property type="entry name" value="Tetratricopeptide repeat domain"/>
    <property type="match status" value="1"/>
</dbReference>
<evidence type="ECO:0000313" key="3">
    <source>
        <dbReference type="EMBL" id="CUV09032.1"/>
    </source>
</evidence>
<organism evidence="3">
    <name type="scientific">hydrothermal vent metagenome</name>
    <dbReference type="NCBI Taxonomy" id="652676"/>
    <lineage>
        <taxon>unclassified sequences</taxon>
        <taxon>metagenomes</taxon>
        <taxon>ecological metagenomes</taxon>
    </lineage>
</organism>
<dbReference type="PANTHER" id="PTHR44858:SF1">
    <property type="entry name" value="UDP-N-ACETYLGLUCOSAMINE--PEPTIDE N-ACETYLGLUCOSAMINYLTRANSFERASE SPINDLY-RELATED"/>
    <property type="match status" value="1"/>
</dbReference>
<dbReference type="EMBL" id="FAXC01000164">
    <property type="protein sequence ID" value="CUV09032.1"/>
    <property type="molecule type" value="Genomic_DNA"/>
</dbReference>
<dbReference type="SMART" id="SM00028">
    <property type="entry name" value="TPR"/>
    <property type="match status" value="2"/>
</dbReference>
<keyword evidence="2" id="KW-0802">TPR repeat</keyword>
<dbReference type="InterPro" id="IPR011990">
    <property type="entry name" value="TPR-like_helical_dom_sf"/>
</dbReference>
<keyword evidence="1" id="KW-0677">Repeat</keyword>
<dbReference type="PANTHER" id="PTHR44858">
    <property type="entry name" value="TETRATRICOPEPTIDE REPEAT PROTEIN 6"/>
    <property type="match status" value="1"/>
</dbReference>
<dbReference type="Pfam" id="PF13181">
    <property type="entry name" value="TPR_8"/>
    <property type="match status" value="1"/>
</dbReference>
<evidence type="ECO:0000256" key="1">
    <source>
        <dbReference type="ARBA" id="ARBA00022737"/>
    </source>
</evidence>
<evidence type="ECO:0000256" key="2">
    <source>
        <dbReference type="ARBA" id="ARBA00022803"/>
    </source>
</evidence>
<protein>
    <submittedName>
        <fullName evidence="3">Uncharacterized protein</fullName>
    </submittedName>
</protein>
<sequence>MKISLNHKRIKDRTKAIMCFIFLFFNSSILLGQNPCNTIIQKVHINDKAFTVYKGKLDEAKNNYTQNPSADNLIWLGRRTAYMGHYKNAIDIYTKGIDQYPKDARFYRHRGHRYISIRCFNLAIKDFKKAARLTRGKPNEVEPDGLPNALNIPTSTLQGNIYYHLGLAYYLQGEYRQALWAYKKCLILAKNPDSYVAAANWLYVINRHIGRDKDAQELLNSITDDMAIIENMTYHEILKLYQGKNEPLEMEKTIRSGSSLTNATFAFGLGNYYSINGNEQKAQEIFGLVVNGNQWSSFGYIAAEARLK</sequence>
<dbReference type="PROSITE" id="PS50005">
    <property type="entry name" value="TPR"/>
    <property type="match status" value="2"/>
</dbReference>
<gene>
    <name evidence="3" type="ORF">MGWOODY_Mmi1359</name>
</gene>
<dbReference type="InterPro" id="IPR019734">
    <property type="entry name" value="TPR_rpt"/>
</dbReference>
<dbReference type="AlphaFoldDB" id="A0A160VFD6"/>
<proteinExistence type="predicted"/>
<dbReference type="SUPFAM" id="SSF48452">
    <property type="entry name" value="TPR-like"/>
    <property type="match status" value="1"/>
</dbReference>
<name>A0A160VFD6_9ZZZZ</name>